<dbReference type="AlphaFoldDB" id="A0A1I0ZGL4"/>
<name>A0A1I0ZGL4_9ACTN</name>
<dbReference type="OrthoDB" id="3771338at2"/>
<feature type="compositionally biased region" description="Basic and acidic residues" evidence="1">
    <location>
        <begin position="51"/>
        <end position="61"/>
    </location>
</feature>
<accession>A0A1I0ZGL4</accession>
<protein>
    <submittedName>
        <fullName evidence="3">Uncharacterized protein</fullName>
    </submittedName>
</protein>
<dbReference type="Proteomes" id="UP000233565">
    <property type="component" value="Unassembled WGS sequence"/>
</dbReference>
<evidence type="ECO:0000256" key="1">
    <source>
        <dbReference type="SAM" id="MobiDB-lite"/>
    </source>
</evidence>
<evidence type="ECO:0000313" key="4">
    <source>
        <dbReference type="Proteomes" id="UP000199113"/>
    </source>
</evidence>
<dbReference type="EMBL" id="FOKC01000005">
    <property type="protein sequence ID" value="SFB23538.1"/>
    <property type="molecule type" value="Genomic_DNA"/>
</dbReference>
<keyword evidence="5" id="KW-1185">Reference proteome</keyword>
<organism evidence="3 4">
    <name type="scientific">Nocardioides alpinus</name>
    <dbReference type="NCBI Taxonomy" id="748909"/>
    <lineage>
        <taxon>Bacteria</taxon>
        <taxon>Bacillati</taxon>
        <taxon>Actinomycetota</taxon>
        <taxon>Actinomycetes</taxon>
        <taxon>Propionibacteriales</taxon>
        <taxon>Nocardioidaceae</taxon>
        <taxon>Nocardioides</taxon>
    </lineage>
</organism>
<feature type="region of interest" description="Disordered" evidence="1">
    <location>
        <begin position="50"/>
        <end position="71"/>
    </location>
</feature>
<evidence type="ECO:0000313" key="5">
    <source>
        <dbReference type="Proteomes" id="UP000233565"/>
    </source>
</evidence>
<proteinExistence type="predicted"/>
<dbReference type="EMBL" id="PJBV01000017">
    <property type="protein sequence ID" value="PKH40670.1"/>
    <property type="molecule type" value="Genomic_DNA"/>
</dbReference>
<dbReference type="RefSeq" id="WP_091199029.1">
    <property type="nucleotide sequence ID" value="NZ_FOKC01000005.1"/>
</dbReference>
<sequence>MLDHRYHDDHLWHDRTERLTDAGRLSHLVFVDGRLVDAWSERVETSAYADVADRHDEDRRPQVVQSPPPPPRHVQALHWLDRVAGSREELLAMTSSPVALPRLRDHLDPVADEAWLVADELLGDLRETMLPADLAPPLRECLLLARERLPELAERMTPVRLAAGVAWVVGKANAAIGPEGPVTQIRIADHLGTTSLNACGNQVLGHVRRLGWVSARPWSAHAPALTAVGRVELLSATVRRDLVELRDQSLAEEHACRHADGAIPR</sequence>
<reference evidence="3" key="1">
    <citation type="submission" date="2016-10" db="EMBL/GenBank/DDBJ databases">
        <authorList>
            <person name="de Groot N.N."/>
        </authorList>
    </citation>
    <scope>NUCLEOTIDE SEQUENCE [LARGE SCALE GENOMIC DNA]</scope>
    <source>
        <strain evidence="3">CGMCC 1.10697</strain>
    </source>
</reference>
<gene>
    <name evidence="2" type="ORF">CXG46_11810</name>
    <name evidence="3" type="ORF">SAMN05192575_105242</name>
</gene>
<evidence type="ECO:0000313" key="3">
    <source>
        <dbReference type="EMBL" id="SFB23538.1"/>
    </source>
</evidence>
<dbReference type="Proteomes" id="UP000199113">
    <property type="component" value="Unassembled WGS sequence"/>
</dbReference>
<reference evidence="2 5" key="2">
    <citation type="submission" date="2017-12" db="EMBL/GenBank/DDBJ databases">
        <title>Pharmacopeia of the Arctic Ocean.</title>
        <authorList>
            <person name="Collins E."/>
            <person name="Ducluzeau A.-L."/>
        </authorList>
    </citation>
    <scope>NUCLEOTIDE SEQUENCE [LARGE SCALE GENOMIC DNA]</scope>
    <source>
        <strain evidence="2 5">DSM 23325</strain>
    </source>
</reference>
<evidence type="ECO:0000313" key="2">
    <source>
        <dbReference type="EMBL" id="PKH40670.1"/>
    </source>
</evidence>